<evidence type="ECO:0000313" key="3">
    <source>
        <dbReference type="Proteomes" id="UP001596297"/>
    </source>
</evidence>
<gene>
    <name evidence="2" type="ORF">ACFP81_11290</name>
</gene>
<feature type="transmembrane region" description="Helical" evidence="1">
    <location>
        <begin position="20"/>
        <end position="44"/>
    </location>
</feature>
<evidence type="ECO:0000256" key="1">
    <source>
        <dbReference type="SAM" id="Phobius"/>
    </source>
</evidence>
<name>A0ABW1YI30_9DEIO</name>
<keyword evidence="1" id="KW-0812">Transmembrane</keyword>
<keyword evidence="1" id="KW-0472">Membrane</keyword>
<protein>
    <submittedName>
        <fullName evidence="2">Uncharacterized protein</fullName>
    </submittedName>
</protein>
<keyword evidence="3" id="KW-1185">Reference proteome</keyword>
<evidence type="ECO:0000313" key="2">
    <source>
        <dbReference type="EMBL" id="MFC6592519.1"/>
    </source>
</evidence>
<accession>A0ABW1YI30</accession>
<dbReference type="RefSeq" id="WP_380083548.1">
    <property type="nucleotide sequence ID" value="NZ_JBHSWD010000001.1"/>
</dbReference>
<dbReference type="Proteomes" id="UP001596297">
    <property type="component" value="Unassembled WGS sequence"/>
</dbReference>
<sequence length="179" mass="19732">MIETLRAVHGFRFAPAEDSVFYTTAFLYATPLALVTLVLFLWSLAPAVKGEVGRGFMAWLRLCWAVFLVPAVTGVILSLGGAKVPSSVIASPEYQAEFCGQVSNLTRYCQPFDSGRDPEHWMYAGFALLSLYALEVLTRTETLPRRISLALLPVVTLFLYGVVFMADRVSFWPGSTPGQ</sequence>
<dbReference type="EMBL" id="JBHSWD010000001">
    <property type="protein sequence ID" value="MFC6592519.1"/>
    <property type="molecule type" value="Genomic_DNA"/>
</dbReference>
<organism evidence="2 3">
    <name type="scientific">Deinococcus lacus</name>
    <dbReference type="NCBI Taxonomy" id="392561"/>
    <lineage>
        <taxon>Bacteria</taxon>
        <taxon>Thermotogati</taxon>
        <taxon>Deinococcota</taxon>
        <taxon>Deinococci</taxon>
        <taxon>Deinococcales</taxon>
        <taxon>Deinococcaceae</taxon>
        <taxon>Deinococcus</taxon>
    </lineage>
</organism>
<comment type="caution">
    <text evidence="2">The sequence shown here is derived from an EMBL/GenBank/DDBJ whole genome shotgun (WGS) entry which is preliminary data.</text>
</comment>
<proteinExistence type="predicted"/>
<reference evidence="3" key="1">
    <citation type="journal article" date="2019" name="Int. J. Syst. Evol. Microbiol.">
        <title>The Global Catalogue of Microorganisms (GCM) 10K type strain sequencing project: providing services to taxonomists for standard genome sequencing and annotation.</title>
        <authorList>
            <consortium name="The Broad Institute Genomics Platform"/>
            <consortium name="The Broad Institute Genome Sequencing Center for Infectious Disease"/>
            <person name="Wu L."/>
            <person name="Ma J."/>
        </authorList>
    </citation>
    <scope>NUCLEOTIDE SEQUENCE [LARGE SCALE GENOMIC DNA]</scope>
    <source>
        <strain evidence="3">CGMCC 1.15772</strain>
    </source>
</reference>
<feature type="transmembrane region" description="Helical" evidence="1">
    <location>
        <begin position="56"/>
        <end position="77"/>
    </location>
</feature>
<keyword evidence="1" id="KW-1133">Transmembrane helix</keyword>
<feature type="transmembrane region" description="Helical" evidence="1">
    <location>
        <begin position="149"/>
        <end position="166"/>
    </location>
</feature>